<protein>
    <recommendedName>
        <fullName evidence="4">DYW domain-containing protein</fullName>
    </recommendedName>
</protein>
<feature type="chain" id="PRO_5021389812" description="DYW domain-containing protein" evidence="3">
    <location>
        <begin position="23"/>
        <end position="259"/>
    </location>
</feature>
<dbReference type="NCBIfam" id="TIGR00756">
    <property type="entry name" value="PPR"/>
    <property type="match status" value="1"/>
</dbReference>
<sequence length="259" mass="29415">MPVKDTKAWISMIVALAIHGLAEEALEVFRRMMEANVKPNHVSFIRVLSACAHSGLVLEGQRYWSSMLECGIEPIMEHYGRLLELELLNPENYMLLSNLYAATSQWGKVSLVRKKMKENGIRAIPGCSSIEIDGFVHEVVVSDRSHPDANEIRLVLRDMADRVRSVGHDPWTSAVLHNVDDEEKQSSLCEHSERLAIAYGLLKAKSPTVIRVVKNLRVCVDCHEVTKIISKVYMREIIVRDRVGFHRFLDGACSCKDYW</sequence>
<dbReference type="InterPro" id="IPR032867">
    <property type="entry name" value="DYW_dom"/>
</dbReference>
<gene>
    <name evidence="5" type="ORF">C5167_000179</name>
</gene>
<dbReference type="PANTHER" id="PTHR47926">
    <property type="entry name" value="PENTATRICOPEPTIDE REPEAT-CONTAINING PROTEIN"/>
    <property type="match status" value="1"/>
</dbReference>
<dbReference type="OMA" id="PDANEIR"/>
<dbReference type="PANTHER" id="PTHR47926:SF461">
    <property type="entry name" value="PENTATRICOPEPTIDE REPEAT SUPERFAMILY PROTEIN"/>
    <property type="match status" value="1"/>
</dbReference>
<dbReference type="GO" id="GO:0009451">
    <property type="term" value="P:RNA modification"/>
    <property type="evidence" value="ECO:0007669"/>
    <property type="project" value="InterPro"/>
</dbReference>
<organism evidence="5 6">
    <name type="scientific">Papaver somniferum</name>
    <name type="common">Opium poppy</name>
    <dbReference type="NCBI Taxonomy" id="3469"/>
    <lineage>
        <taxon>Eukaryota</taxon>
        <taxon>Viridiplantae</taxon>
        <taxon>Streptophyta</taxon>
        <taxon>Embryophyta</taxon>
        <taxon>Tracheophyta</taxon>
        <taxon>Spermatophyta</taxon>
        <taxon>Magnoliopsida</taxon>
        <taxon>Ranunculales</taxon>
        <taxon>Papaveraceae</taxon>
        <taxon>Papaveroideae</taxon>
        <taxon>Papaver</taxon>
    </lineage>
</organism>
<dbReference type="InterPro" id="IPR046848">
    <property type="entry name" value="E_motif"/>
</dbReference>
<name>A0A4Y7KT56_PAPSO</name>
<dbReference type="Gramene" id="RZC75977">
    <property type="protein sequence ID" value="RZC75977"/>
    <property type="gene ID" value="C5167_000179"/>
</dbReference>
<evidence type="ECO:0000313" key="5">
    <source>
        <dbReference type="EMBL" id="RZC75977.1"/>
    </source>
</evidence>
<dbReference type="PROSITE" id="PS51375">
    <property type="entry name" value="PPR"/>
    <property type="match status" value="2"/>
</dbReference>
<dbReference type="GO" id="GO:0008270">
    <property type="term" value="F:zinc ion binding"/>
    <property type="evidence" value="ECO:0007669"/>
    <property type="project" value="InterPro"/>
</dbReference>
<dbReference type="InterPro" id="IPR011990">
    <property type="entry name" value="TPR-like_helical_dom_sf"/>
</dbReference>
<feature type="signal peptide" evidence="3">
    <location>
        <begin position="1"/>
        <end position="22"/>
    </location>
</feature>
<evidence type="ECO:0000256" key="1">
    <source>
        <dbReference type="ARBA" id="ARBA00022737"/>
    </source>
</evidence>
<reference evidence="5 6" key="1">
    <citation type="journal article" date="2018" name="Science">
        <title>The opium poppy genome and morphinan production.</title>
        <authorList>
            <person name="Guo L."/>
            <person name="Winzer T."/>
            <person name="Yang X."/>
            <person name="Li Y."/>
            <person name="Ning Z."/>
            <person name="He Z."/>
            <person name="Teodor R."/>
            <person name="Lu Y."/>
            <person name="Bowser T.A."/>
            <person name="Graham I.A."/>
            <person name="Ye K."/>
        </authorList>
    </citation>
    <scope>NUCLEOTIDE SEQUENCE [LARGE SCALE GENOMIC DNA]</scope>
    <source>
        <strain evidence="6">cv. HN1</strain>
        <tissue evidence="5">Leaves</tissue>
    </source>
</reference>
<dbReference type="Gene3D" id="1.25.40.10">
    <property type="entry name" value="Tetratricopeptide repeat domain"/>
    <property type="match status" value="1"/>
</dbReference>
<dbReference type="Pfam" id="PF14432">
    <property type="entry name" value="DYW_deaminase"/>
    <property type="match status" value="1"/>
</dbReference>
<feature type="repeat" description="PPR" evidence="2">
    <location>
        <begin position="40"/>
        <end position="74"/>
    </location>
</feature>
<proteinExistence type="predicted"/>
<dbReference type="InterPro" id="IPR046960">
    <property type="entry name" value="PPR_At4g14850-like_plant"/>
</dbReference>
<dbReference type="Pfam" id="PF20431">
    <property type="entry name" value="E_motif"/>
    <property type="match status" value="1"/>
</dbReference>
<evidence type="ECO:0000259" key="4">
    <source>
        <dbReference type="Pfam" id="PF14432"/>
    </source>
</evidence>
<dbReference type="InterPro" id="IPR002885">
    <property type="entry name" value="PPR_rpt"/>
</dbReference>
<evidence type="ECO:0000256" key="3">
    <source>
        <dbReference type="SAM" id="SignalP"/>
    </source>
</evidence>
<evidence type="ECO:0000313" key="6">
    <source>
        <dbReference type="Proteomes" id="UP000316621"/>
    </source>
</evidence>
<dbReference type="EMBL" id="CM010723">
    <property type="protein sequence ID" value="RZC75977.1"/>
    <property type="molecule type" value="Genomic_DNA"/>
</dbReference>
<keyword evidence="3" id="KW-0732">Signal</keyword>
<accession>A0A4Y7KT56</accession>
<keyword evidence="1" id="KW-0677">Repeat</keyword>
<dbReference type="AlphaFoldDB" id="A0A4Y7KT56"/>
<feature type="repeat" description="PPR" evidence="2">
    <location>
        <begin position="5"/>
        <end position="39"/>
    </location>
</feature>
<evidence type="ECO:0000256" key="2">
    <source>
        <dbReference type="PROSITE-ProRule" id="PRU00708"/>
    </source>
</evidence>
<feature type="domain" description="DYW" evidence="4">
    <location>
        <begin position="167"/>
        <end position="259"/>
    </location>
</feature>
<dbReference type="GO" id="GO:0003723">
    <property type="term" value="F:RNA binding"/>
    <property type="evidence" value="ECO:0007669"/>
    <property type="project" value="InterPro"/>
</dbReference>
<dbReference type="Pfam" id="PF01535">
    <property type="entry name" value="PPR"/>
    <property type="match status" value="2"/>
</dbReference>
<keyword evidence="6" id="KW-1185">Reference proteome</keyword>
<dbReference type="Proteomes" id="UP000316621">
    <property type="component" value="Chromosome 9"/>
</dbReference>